<dbReference type="AlphaFoldDB" id="A0A3B3BNX7"/>
<dbReference type="GO" id="GO:0050852">
    <property type="term" value="P:T cell receptor signaling pathway"/>
    <property type="evidence" value="ECO:0007669"/>
    <property type="project" value="TreeGrafter"/>
</dbReference>
<accession>A0A3B3BNX7</accession>
<dbReference type="PANTHER" id="PTHR24100">
    <property type="entry name" value="BUTYROPHILIN"/>
    <property type="match status" value="1"/>
</dbReference>
<keyword evidence="4" id="KW-0732">Signal</keyword>
<dbReference type="InterPro" id="IPR036179">
    <property type="entry name" value="Ig-like_dom_sf"/>
</dbReference>
<dbReference type="PROSITE" id="PS50835">
    <property type="entry name" value="IG_LIKE"/>
    <property type="match status" value="1"/>
</dbReference>
<dbReference type="GO" id="GO:0009897">
    <property type="term" value="C:external side of plasma membrane"/>
    <property type="evidence" value="ECO:0007669"/>
    <property type="project" value="TreeGrafter"/>
</dbReference>
<dbReference type="InterPro" id="IPR050504">
    <property type="entry name" value="IgSF_BTN/MOG"/>
</dbReference>
<dbReference type="GO" id="GO:0005102">
    <property type="term" value="F:signaling receptor binding"/>
    <property type="evidence" value="ECO:0007669"/>
    <property type="project" value="TreeGrafter"/>
</dbReference>
<dbReference type="PANTHER" id="PTHR24100:SF151">
    <property type="entry name" value="ICOS LIGAND"/>
    <property type="match status" value="1"/>
</dbReference>
<reference evidence="6" key="2">
    <citation type="submission" date="2025-09" db="UniProtKB">
        <authorList>
            <consortium name="Ensembl"/>
        </authorList>
    </citation>
    <scope>IDENTIFICATION</scope>
</reference>
<evidence type="ECO:0000256" key="1">
    <source>
        <dbReference type="ARBA" id="ARBA00004370"/>
    </source>
</evidence>
<dbReference type="Gene3D" id="2.60.40.10">
    <property type="entry name" value="Immunoglobulins"/>
    <property type="match status" value="1"/>
</dbReference>
<feature type="chain" id="PRO_5017328634" description="Ig-like domain-containing protein" evidence="4">
    <location>
        <begin position="20"/>
        <end position="118"/>
    </location>
</feature>
<evidence type="ECO:0000259" key="5">
    <source>
        <dbReference type="PROSITE" id="PS50835"/>
    </source>
</evidence>
<dbReference type="InterPro" id="IPR013783">
    <property type="entry name" value="Ig-like_fold"/>
</dbReference>
<evidence type="ECO:0000256" key="2">
    <source>
        <dbReference type="ARBA" id="ARBA00023136"/>
    </source>
</evidence>
<evidence type="ECO:0000313" key="7">
    <source>
        <dbReference type="Proteomes" id="UP000261560"/>
    </source>
</evidence>
<sequence length="118" mass="13474">MCYTSQLALPCLALPKILSCPIIITAESGDDVTLRCEDTEINQIFLLEWTKPNLQGEETVFLYRNDGILLDQDKSFRNRVFLNNSQMKDGDLSVVLENVTIEDSGTYQCRQQFCYLTP</sequence>
<evidence type="ECO:0000256" key="3">
    <source>
        <dbReference type="ARBA" id="ARBA00023319"/>
    </source>
</evidence>
<dbReference type="InterPro" id="IPR007110">
    <property type="entry name" value="Ig-like_dom"/>
</dbReference>
<organism evidence="6 7">
    <name type="scientific">Oryzias melastigma</name>
    <name type="common">Marine medaka</name>
    <dbReference type="NCBI Taxonomy" id="30732"/>
    <lineage>
        <taxon>Eukaryota</taxon>
        <taxon>Metazoa</taxon>
        <taxon>Chordata</taxon>
        <taxon>Craniata</taxon>
        <taxon>Vertebrata</taxon>
        <taxon>Euteleostomi</taxon>
        <taxon>Actinopterygii</taxon>
        <taxon>Neopterygii</taxon>
        <taxon>Teleostei</taxon>
        <taxon>Neoteleostei</taxon>
        <taxon>Acanthomorphata</taxon>
        <taxon>Ovalentaria</taxon>
        <taxon>Atherinomorphae</taxon>
        <taxon>Beloniformes</taxon>
        <taxon>Adrianichthyidae</taxon>
        <taxon>Oryziinae</taxon>
        <taxon>Oryzias</taxon>
    </lineage>
</organism>
<feature type="domain" description="Ig-like" evidence="5">
    <location>
        <begin position="15"/>
        <end position="118"/>
    </location>
</feature>
<dbReference type="SUPFAM" id="SSF48726">
    <property type="entry name" value="Immunoglobulin"/>
    <property type="match status" value="1"/>
</dbReference>
<dbReference type="InterPro" id="IPR013106">
    <property type="entry name" value="Ig_V-set"/>
</dbReference>
<dbReference type="GO" id="GO:0001817">
    <property type="term" value="P:regulation of cytokine production"/>
    <property type="evidence" value="ECO:0007669"/>
    <property type="project" value="TreeGrafter"/>
</dbReference>
<dbReference type="Ensembl" id="ENSOMET00000005116.1">
    <property type="protein sequence ID" value="ENSOMEP00000006852.1"/>
    <property type="gene ID" value="ENSOMEG00000007912.1"/>
</dbReference>
<feature type="signal peptide" evidence="4">
    <location>
        <begin position="1"/>
        <end position="19"/>
    </location>
</feature>
<reference evidence="6" key="1">
    <citation type="submission" date="2025-08" db="UniProtKB">
        <authorList>
            <consortium name="Ensembl"/>
        </authorList>
    </citation>
    <scope>IDENTIFICATION</scope>
</reference>
<keyword evidence="7" id="KW-1185">Reference proteome</keyword>
<dbReference type="GeneTree" id="ENSGT01030000234777"/>
<evidence type="ECO:0000256" key="4">
    <source>
        <dbReference type="SAM" id="SignalP"/>
    </source>
</evidence>
<keyword evidence="2" id="KW-0472">Membrane</keyword>
<keyword evidence="3" id="KW-0393">Immunoglobulin domain</keyword>
<protein>
    <recommendedName>
        <fullName evidence="5">Ig-like domain-containing protein</fullName>
    </recommendedName>
</protein>
<dbReference type="OMA" id="YECRVIV"/>
<name>A0A3B3BNX7_ORYME</name>
<dbReference type="Pfam" id="PF07686">
    <property type="entry name" value="V-set"/>
    <property type="match status" value="1"/>
</dbReference>
<dbReference type="PaxDb" id="30732-ENSOMEP00000006852"/>
<evidence type="ECO:0000313" key="6">
    <source>
        <dbReference type="Ensembl" id="ENSOMEP00000006852.1"/>
    </source>
</evidence>
<comment type="subcellular location">
    <subcellularLocation>
        <location evidence="1">Membrane</location>
    </subcellularLocation>
</comment>
<dbReference type="Proteomes" id="UP000261560">
    <property type="component" value="Unplaced"/>
</dbReference>
<proteinExistence type="predicted"/>